<keyword evidence="3" id="KW-0808">Transferase</keyword>
<evidence type="ECO:0000256" key="5">
    <source>
        <dbReference type="ARBA" id="ARBA00022723"/>
    </source>
</evidence>
<dbReference type="SFLD" id="SFLDG01082">
    <property type="entry name" value="B12-binding_domain_containing"/>
    <property type="match status" value="1"/>
</dbReference>
<keyword evidence="7" id="KW-0411">Iron-sulfur</keyword>
<evidence type="ECO:0000256" key="7">
    <source>
        <dbReference type="ARBA" id="ARBA00023014"/>
    </source>
</evidence>
<dbReference type="InterPro" id="IPR006158">
    <property type="entry name" value="Cobalamin-bd"/>
</dbReference>
<keyword evidence="6" id="KW-0408">Iron</keyword>
<comment type="caution">
    <text evidence="9">The sequence shown here is derived from an EMBL/GenBank/DDBJ whole genome shotgun (WGS) entry which is preliminary data.</text>
</comment>
<protein>
    <submittedName>
        <fullName evidence="9">Radical SAM protein</fullName>
    </submittedName>
</protein>
<dbReference type="Pfam" id="PF04055">
    <property type="entry name" value="Radical_SAM"/>
    <property type="match status" value="1"/>
</dbReference>
<feature type="domain" description="B12-binding" evidence="8">
    <location>
        <begin position="1"/>
        <end position="139"/>
    </location>
</feature>
<dbReference type="PANTHER" id="PTHR43409:SF7">
    <property type="entry name" value="BLL1977 PROTEIN"/>
    <property type="match status" value="1"/>
</dbReference>
<dbReference type="Pfam" id="PF02310">
    <property type="entry name" value="B12-binding"/>
    <property type="match status" value="1"/>
</dbReference>
<accession>A0A395V447</accession>
<dbReference type="SFLD" id="SFLDS00029">
    <property type="entry name" value="Radical_SAM"/>
    <property type="match status" value="1"/>
</dbReference>
<dbReference type="GO" id="GO:0046872">
    <property type="term" value="F:metal ion binding"/>
    <property type="evidence" value="ECO:0007669"/>
    <property type="project" value="UniProtKB-KW"/>
</dbReference>
<dbReference type="GO" id="GO:0051539">
    <property type="term" value="F:4 iron, 4 sulfur cluster binding"/>
    <property type="evidence" value="ECO:0007669"/>
    <property type="project" value="UniProtKB-KW"/>
</dbReference>
<evidence type="ECO:0000256" key="6">
    <source>
        <dbReference type="ARBA" id="ARBA00023004"/>
    </source>
</evidence>
<dbReference type="CDD" id="cd02068">
    <property type="entry name" value="radical_SAM_B12_BD"/>
    <property type="match status" value="1"/>
</dbReference>
<evidence type="ECO:0000256" key="4">
    <source>
        <dbReference type="ARBA" id="ARBA00022691"/>
    </source>
</evidence>
<reference evidence="9 10" key="1">
    <citation type="submission" date="2018-08" db="EMBL/GenBank/DDBJ databases">
        <title>A genome reference for cultivated species of the human gut microbiota.</title>
        <authorList>
            <person name="Zou Y."/>
            <person name="Xue W."/>
            <person name="Luo G."/>
        </authorList>
    </citation>
    <scope>NUCLEOTIDE SEQUENCE [LARGE SCALE GENOMIC DNA]</scope>
    <source>
        <strain evidence="9 10">AF25-15</strain>
    </source>
</reference>
<gene>
    <name evidence="9" type="ORF">DWY38_04150</name>
</gene>
<sequence length="548" mass="64362">MAKVAFVSIMWHSRFVEELGVEYLTAVLRKETNHEVRIFYKFPEDNYNDFFQQVIGFNPDIVGISLSHKYTGLEPLYAGASLLKEKLPEVYLCIGGIFASTNAENIMRKIQEVDCVFLGESENIIVDFVDKVINHQSIDALDGVVYRCENGTLKTIPKKNFIMDLDAIPFPARDYMEEDWFKNDPFKMVNLMGSRGCHGHCHFCNVPSMYAVYGTEHCWRGRSIANIVDEMEYLYKEHGVLIFSFNDSSFEDAMPLTEGKKRLATFANEILKRGLRILWTCCFRAETFKNNKEDIELIELMVKSGLYNLLIGVEAGNKRALNNFSKRATISDNYQSIEIFDRYPVYISKGFIMFTPQSTPSLLRDNLEFAHKIGLDQELIYLTTKAAVFDQTPYVTDLQNEGYLTQDYDWENEYPYTWKDDNVRQFAEALQFIRDVYMDELEYTQYYGRNAIIWYRFAEGRYRKELEYNQYHVNRLRKEIGIYNYAFISASIDLCERGWNIHEYRIIKSKYFDHGFLKVYDEMVLQSKKISRLFRMNNITMEDIANNH</sequence>
<evidence type="ECO:0000313" key="9">
    <source>
        <dbReference type="EMBL" id="RGR55922.1"/>
    </source>
</evidence>
<dbReference type="GO" id="GO:0003824">
    <property type="term" value="F:catalytic activity"/>
    <property type="evidence" value="ECO:0007669"/>
    <property type="project" value="InterPro"/>
</dbReference>
<dbReference type="SFLD" id="SFLDG01123">
    <property type="entry name" value="methyltransferase_(Class_B)"/>
    <property type="match status" value="1"/>
</dbReference>
<evidence type="ECO:0000256" key="1">
    <source>
        <dbReference type="ARBA" id="ARBA00001966"/>
    </source>
</evidence>
<evidence type="ECO:0000259" key="8">
    <source>
        <dbReference type="PROSITE" id="PS51332"/>
    </source>
</evidence>
<dbReference type="SUPFAM" id="SSF102114">
    <property type="entry name" value="Radical SAM enzymes"/>
    <property type="match status" value="1"/>
</dbReference>
<keyword evidence="4" id="KW-0949">S-adenosyl-L-methionine</keyword>
<dbReference type="Proteomes" id="UP000266066">
    <property type="component" value="Unassembled WGS sequence"/>
</dbReference>
<dbReference type="GO" id="GO:0005829">
    <property type="term" value="C:cytosol"/>
    <property type="evidence" value="ECO:0007669"/>
    <property type="project" value="TreeGrafter"/>
</dbReference>
<name>A0A395V447_9FIRM</name>
<evidence type="ECO:0000256" key="2">
    <source>
        <dbReference type="ARBA" id="ARBA00022603"/>
    </source>
</evidence>
<dbReference type="PANTHER" id="PTHR43409">
    <property type="entry name" value="ANAEROBIC MAGNESIUM-PROTOPORPHYRIN IX MONOMETHYL ESTER CYCLASE-RELATED"/>
    <property type="match status" value="1"/>
</dbReference>
<organism evidence="9 10">
    <name type="scientific">Agathobacter rectalis</name>
    <dbReference type="NCBI Taxonomy" id="39491"/>
    <lineage>
        <taxon>Bacteria</taxon>
        <taxon>Bacillati</taxon>
        <taxon>Bacillota</taxon>
        <taxon>Clostridia</taxon>
        <taxon>Lachnospirales</taxon>
        <taxon>Lachnospiraceae</taxon>
        <taxon>Agathobacter</taxon>
    </lineage>
</organism>
<dbReference type="RefSeq" id="WP_118391989.1">
    <property type="nucleotide sequence ID" value="NZ_QRUJ01000003.1"/>
</dbReference>
<dbReference type="InterPro" id="IPR023404">
    <property type="entry name" value="rSAM_horseshoe"/>
</dbReference>
<dbReference type="InterPro" id="IPR006638">
    <property type="entry name" value="Elp3/MiaA/NifB-like_rSAM"/>
</dbReference>
<dbReference type="AlphaFoldDB" id="A0A395V447"/>
<keyword evidence="5" id="KW-0479">Metal-binding</keyword>
<dbReference type="GO" id="GO:0031419">
    <property type="term" value="F:cobalamin binding"/>
    <property type="evidence" value="ECO:0007669"/>
    <property type="project" value="InterPro"/>
</dbReference>
<dbReference type="PROSITE" id="PS51332">
    <property type="entry name" value="B12_BINDING"/>
    <property type="match status" value="1"/>
</dbReference>
<evidence type="ECO:0000313" key="10">
    <source>
        <dbReference type="Proteomes" id="UP000266066"/>
    </source>
</evidence>
<dbReference type="Gene3D" id="3.40.50.280">
    <property type="entry name" value="Cobalamin-binding domain"/>
    <property type="match status" value="1"/>
</dbReference>
<keyword evidence="2" id="KW-0489">Methyltransferase</keyword>
<evidence type="ECO:0000256" key="3">
    <source>
        <dbReference type="ARBA" id="ARBA00022679"/>
    </source>
</evidence>
<dbReference type="InterPro" id="IPR034466">
    <property type="entry name" value="Methyltransferase_Class_B"/>
</dbReference>
<dbReference type="Gene3D" id="3.80.30.20">
    <property type="entry name" value="tm_1862 like domain"/>
    <property type="match status" value="1"/>
</dbReference>
<dbReference type="InterPro" id="IPR051198">
    <property type="entry name" value="BchE-like"/>
</dbReference>
<dbReference type="InterPro" id="IPR007197">
    <property type="entry name" value="rSAM"/>
</dbReference>
<comment type="cofactor">
    <cofactor evidence="1">
        <name>[4Fe-4S] cluster</name>
        <dbReference type="ChEBI" id="CHEBI:49883"/>
    </cofactor>
</comment>
<proteinExistence type="predicted"/>
<dbReference type="SMART" id="SM00729">
    <property type="entry name" value="Elp3"/>
    <property type="match status" value="1"/>
</dbReference>
<dbReference type="EMBL" id="QRUJ01000003">
    <property type="protein sequence ID" value="RGR55922.1"/>
    <property type="molecule type" value="Genomic_DNA"/>
</dbReference>
<dbReference type="InterPro" id="IPR058240">
    <property type="entry name" value="rSAM_sf"/>
</dbReference>